<organism evidence="1 2">
    <name type="scientific">Photorhabdus asymbiotica subsp. asymbiotica (strain ATCC 43949 / 3105-77)</name>
    <name type="common">Xenorhabdus luminescens (strain 2)</name>
    <dbReference type="NCBI Taxonomy" id="553480"/>
    <lineage>
        <taxon>Bacteria</taxon>
        <taxon>Pseudomonadati</taxon>
        <taxon>Pseudomonadota</taxon>
        <taxon>Gammaproteobacteria</taxon>
        <taxon>Enterobacterales</taxon>
        <taxon>Morganellaceae</taxon>
        <taxon>Photorhabdus</taxon>
    </lineage>
</organism>
<dbReference type="InterPro" id="IPR008999">
    <property type="entry name" value="Actin-crosslinking"/>
</dbReference>
<reference evidence="1 2" key="1">
    <citation type="journal article" date="2009" name="BMC Genomics">
        <title>Comparative genomics of the emerging human pathogen Photorhabdus asymbiotica with the insect pathogen Photorhabdus luminescens.</title>
        <authorList>
            <person name="Wilkinson P."/>
            <person name="Waterfield N.R."/>
            <person name="Crossman L."/>
            <person name="Corton C."/>
            <person name="Sanchez-Contreras M."/>
            <person name="Vlisidou I."/>
            <person name="Barron A."/>
            <person name="Bignell A."/>
            <person name="Clark L."/>
            <person name="Ormond D."/>
            <person name="Mayho M."/>
            <person name="Bason N."/>
            <person name="Smith F."/>
            <person name="Simmonds M."/>
            <person name="Churcher C."/>
            <person name="Harris D."/>
            <person name="Thompson N.R."/>
            <person name="Quail M."/>
            <person name="Parkhill J."/>
            <person name="ffrench-Constant R.H."/>
        </authorList>
    </citation>
    <scope>NUCLEOTIDE SEQUENCE [LARGE SCALE GENOMIC DNA]</scope>
    <source>
        <strain evidence="2">ATCC 43949 / 3105-77</strain>
    </source>
</reference>
<dbReference type="CDD" id="cd00257">
    <property type="entry name" value="beta-trefoil_FSCN-like"/>
    <property type="match status" value="1"/>
</dbReference>
<dbReference type="EMBL" id="FM162591">
    <property type="protein sequence ID" value="CAQ85833.1"/>
    <property type="molecule type" value="Genomic_DNA"/>
</dbReference>
<dbReference type="AlphaFoldDB" id="C7BLX7"/>
<sequence>MSRVNQIDGDFIEAEKTNIDIFSIFTVEDVGCNVVALRADNGKYLSRVSLDGINYIKPEKANIYPSSFKLPLCWLHSLTPVT</sequence>
<dbReference type="KEGG" id="pay:PAU_03745"/>
<proteinExistence type="predicted"/>
<evidence type="ECO:0000313" key="1">
    <source>
        <dbReference type="EMBL" id="CAQ85833.1"/>
    </source>
</evidence>
<accession>C7BLX7</accession>
<name>C7BLX7_PHOAA</name>
<protein>
    <submittedName>
        <fullName evidence="1">Uncharacterized protein</fullName>
    </submittedName>
</protein>
<evidence type="ECO:0000313" key="2">
    <source>
        <dbReference type="Proteomes" id="UP000002747"/>
    </source>
</evidence>
<dbReference type="SUPFAM" id="SSF50405">
    <property type="entry name" value="Actin-crosslinking proteins"/>
    <property type="match status" value="1"/>
</dbReference>
<gene>
    <name evidence="1" type="ordered locus">PAU_03745</name>
</gene>
<dbReference type="Proteomes" id="UP000002747">
    <property type="component" value="Chromosome"/>
</dbReference>